<name>A0A382GZG9_9ZZZZ</name>
<gene>
    <name evidence="2" type="ORF">METZ01_LOCUS232971</name>
</gene>
<dbReference type="AlphaFoldDB" id="A0A382GZG9"/>
<sequence>MLTRTRAFIAVLAICGFGVPAAMAEGRTASSGDAEVYIISPVDGERVSSPVTIKFGVRGMEIAPAGTEKTHTGHHHLVIDAPLPSFDEPVPADHNYRHFGKGQTEATIELGLGNHTLQLLLGDHNHIPHEPAVHSGRIIINVKE</sequence>
<proteinExistence type="predicted"/>
<organism evidence="2">
    <name type="scientific">marine metagenome</name>
    <dbReference type="NCBI Taxonomy" id="408172"/>
    <lineage>
        <taxon>unclassified sequences</taxon>
        <taxon>metagenomes</taxon>
        <taxon>ecological metagenomes</taxon>
    </lineage>
</organism>
<reference evidence="2" key="1">
    <citation type="submission" date="2018-05" db="EMBL/GenBank/DDBJ databases">
        <authorList>
            <person name="Lanie J.A."/>
            <person name="Ng W.-L."/>
            <person name="Kazmierczak K.M."/>
            <person name="Andrzejewski T.M."/>
            <person name="Davidsen T.M."/>
            <person name="Wayne K.J."/>
            <person name="Tettelin H."/>
            <person name="Glass J.I."/>
            <person name="Rusch D."/>
            <person name="Podicherti R."/>
            <person name="Tsui H.-C.T."/>
            <person name="Winkler M.E."/>
        </authorList>
    </citation>
    <scope>NUCLEOTIDE SEQUENCE</scope>
</reference>
<protein>
    <recommendedName>
        <fullName evidence="1">DUF4399 domain-containing protein</fullName>
    </recommendedName>
</protein>
<dbReference type="InterPro" id="IPR025512">
    <property type="entry name" value="DUF4399"/>
</dbReference>
<accession>A0A382GZG9</accession>
<evidence type="ECO:0000313" key="2">
    <source>
        <dbReference type="EMBL" id="SVB80117.1"/>
    </source>
</evidence>
<evidence type="ECO:0000259" key="1">
    <source>
        <dbReference type="Pfam" id="PF14347"/>
    </source>
</evidence>
<dbReference type="EMBL" id="UINC01058165">
    <property type="protein sequence ID" value="SVB80117.1"/>
    <property type="molecule type" value="Genomic_DNA"/>
</dbReference>
<feature type="domain" description="DUF4399" evidence="1">
    <location>
        <begin position="53"/>
        <end position="143"/>
    </location>
</feature>
<dbReference type="Pfam" id="PF14347">
    <property type="entry name" value="DUF4399"/>
    <property type="match status" value="1"/>
</dbReference>